<dbReference type="Proteomes" id="UP001605036">
    <property type="component" value="Unassembled WGS sequence"/>
</dbReference>
<evidence type="ECO:0000313" key="1">
    <source>
        <dbReference type="EMBL" id="KAL2621057.1"/>
    </source>
</evidence>
<comment type="caution">
    <text evidence="1">The sequence shown here is derived from an EMBL/GenBank/DDBJ whole genome shotgun (WGS) entry which is preliminary data.</text>
</comment>
<evidence type="ECO:0000313" key="2">
    <source>
        <dbReference type="Proteomes" id="UP001605036"/>
    </source>
</evidence>
<dbReference type="AlphaFoldDB" id="A0ABD1Y2U3"/>
<proteinExistence type="predicted"/>
<reference evidence="1 2" key="1">
    <citation type="submission" date="2024-09" db="EMBL/GenBank/DDBJ databases">
        <title>Chromosome-scale assembly of Riccia fluitans.</title>
        <authorList>
            <person name="Paukszto L."/>
            <person name="Sawicki J."/>
            <person name="Karawczyk K."/>
            <person name="Piernik-Szablinska J."/>
            <person name="Szczecinska M."/>
            <person name="Mazdziarz M."/>
        </authorList>
    </citation>
    <scope>NUCLEOTIDE SEQUENCE [LARGE SCALE GENOMIC DNA]</scope>
    <source>
        <strain evidence="1">Rf_01</strain>
        <tissue evidence="1">Aerial parts of the thallus</tissue>
    </source>
</reference>
<name>A0ABD1Y2U3_9MARC</name>
<sequence length="69" mass="7338">MSFLSRIASPSIDVGSDGRNAAAAAPALSCLPHSLRLQMLDALRLAAAAPPVEEERGVEEVMKEMPMME</sequence>
<gene>
    <name evidence="1" type="ORF">R1flu_001262</name>
</gene>
<dbReference type="EMBL" id="JBHFFA010000006">
    <property type="protein sequence ID" value="KAL2621057.1"/>
    <property type="molecule type" value="Genomic_DNA"/>
</dbReference>
<keyword evidence="2" id="KW-1185">Reference proteome</keyword>
<organism evidence="1 2">
    <name type="scientific">Riccia fluitans</name>
    <dbReference type="NCBI Taxonomy" id="41844"/>
    <lineage>
        <taxon>Eukaryota</taxon>
        <taxon>Viridiplantae</taxon>
        <taxon>Streptophyta</taxon>
        <taxon>Embryophyta</taxon>
        <taxon>Marchantiophyta</taxon>
        <taxon>Marchantiopsida</taxon>
        <taxon>Marchantiidae</taxon>
        <taxon>Marchantiales</taxon>
        <taxon>Ricciaceae</taxon>
        <taxon>Riccia</taxon>
    </lineage>
</organism>
<accession>A0ABD1Y2U3</accession>
<protein>
    <submittedName>
        <fullName evidence="1">Uncharacterized protein</fullName>
    </submittedName>
</protein>